<comment type="catalytic activity">
    <reaction evidence="12">
        <text>5-amino-6-(5-phospho-D-ribitylamino)uracil + NADP(+) = 5-amino-6-(5-phospho-D-ribosylamino)uracil + NADPH + H(+)</text>
        <dbReference type="Rhea" id="RHEA:17845"/>
        <dbReference type="ChEBI" id="CHEBI:15378"/>
        <dbReference type="ChEBI" id="CHEBI:57783"/>
        <dbReference type="ChEBI" id="CHEBI:58349"/>
        <dbReference type="ChEBI" id="CHEBI:58421"/>
        <dbReference type="ChEBI" id="CHEBI:58453"/>
        <dbReference type="EC" id="1.1.1.193"/>
    </reaction>
</comment>
<dbReference type="Pfam" id="PF01872">
    <property type="entry name" value="RibD_C"/>
    <property type="match status" value="1"/>
</dbReference>
<keyword evidence="9 12" id="KW-0521">NADP</keyword>
<evidence type="ECO:0000259" key="16">
    <source>
        <dbReference type="PROSITE" id="PS51747"/>
    </source>
</evidence>
<feature type="binding site" evidence="14">
    <location>
        <position position="206"/>
    </location>
    <ligand>
        <name>substrate</name>
    </ligand>
</feature>
<dbReference type="SUPFAM" id="SSF53597">
    <property type="entry name" value="Dihydrofolate reductase-like"/>
    <property type="match status" value="1"/>
</dbReference>
<keyword evidence="12 17" id="KW-0378">Hydrolase</keyword>
<feature type="active site" description="Proton donor" evidence="13">
    <location>
        <position position="58"/>
    </location>
</feature>
<feature type="binding site" evidence="15">
    <location>
        <position position="56"/>
    </location>
    <ligand>
        <name>Zn(2+)</name>
        <dbReference type="ChEBI" id="CHEBI:29105"/>
        <note>catalytic</note>
    </ligand>
</feature>
<dbReference type="PANTHER" id="PTHR38011:SF7">
    <property type="entry name" value="2,5-DIAMINO-6-RIBOSYLAMINO-4(3H)-PYRIMIDINONE 5'-PHOSPHATE REDUCTASE"/>
    <property type="match status" value="1"/>
</dbReference>
<dbReference type="PANTHER" id="PTHR38011">
    <property type="entry name" value="DIHYDROFOLATE REDUCTASE FAMILY PROTEIN (AFU_ORTHOLOGUE AFUA_8G06820)"/>
    <property type="match status" value="1"/>
</dbReference>
<evidence type="ECO:0000256" key="14">
    <source>
        <dbReference type="PIRSR" id="PIRSR006769-2"/>
    </source>
</evidence>
<name>A0A975TYH3_9RHOB</name>
<comment type="similarity">
    <text evidence="5 12">In the C-terminal section; belongs to the HTP reductase family.</text>
</comment>
<evidence type="ECO:0000256" key="1">
    <source>
        <dbReference type="ARBA" id="ARBA00002151"/>
    </source>
</evidence>
<dbReference type="InterPro" id="IPR016192">
    <property type="entry name" value="APOBEC/CMP_deaminase_Zn-bd"/>
</dbReference>
<comment type="pathway">
    <text evidence="2 12">Cofactor biosynthesis; riboflavin biosynthesis; 5-amino-6-(D-ribitylamino)uracil from GTP: step 2/4.</text>
</comment>
<dbReference type="AlphaFoldDB" id="A0A975TYH3"/>
<evidence type="ECO:0000256" key="9">
    <source>
        <dbReference type="ARBA" id="ARBA00022857"/>
    </source>
</evidence>
<dbReference type="InterPro" id="IPR050765">
    <property type="entry name" value="Riboflavin_Biosynth_HTPR"/>
</dbReference>
<evidence type="ECO:0000313" key="18">
    <source>
        <dbReference type="Proteomes" id="UP000693972"/>
    </source>
</evidence>
<dbReference type="Gene3D" id="3.40.140.10">
    <property type="entry name" value="Cytidine Deaminase, domain 2"/>
    <property type="match status" value="1"/>
</dbReference>
<dbReference type="PROSITE" id="PS51747">
    <property type="entry name" value="CYT_DCMP_DEAMINASES_2"/>
    <property type="match status" value="1"/>
</dbReference>
<dbReference type="PROSITE" id="PS00903">
    <property type="entry name" value="CYT_DCMP_DEAMINASES_1"/>
    <property type="match status" value="1"/>
</dbReference>
<dbReference type="InterPro" id="IPR004794">
    <property type="entry name" value="Eubact_RibD"/>
</dbReference>
<evidence type="ECO:0000256" key="3">
    <source>
        <dbReference type="ARBA" id="ARBA00004910"/>
    </source>
</evidence>
<dbReference type="InterPro" id="IPR016193">
    <property type="entry name" value="Cytidine_deaminase-like"/>
</dbReference>
<dbReference type="Gene3D" id="3.40.430.10">
    <property type="entry name" value="Dihydrofolate Reductase, subunit A"/>
    <property type="match status" value="1"/>
</dbReference>
<dbReference type="GO" id="GO:0009231">
    <property type="term" value="P:riboflavin biosynthetic process"/>
    <property type="evidence" value="ECO:0007669"/>
    <property type="project" value="UniProtKB-KW"/>
</dbReference>
<dbReference type="InterPro" id="IPR024072">
    <property type="entry name" value="DHFR-like_dom_sf"/>
</dbReference>
<comment type="catalytic activity">
    <reaction evidence="12">
        <text>2,5-diamino-6-hydroxy-4-(5-phosphoribosylamino)-pyrimidine + H2O + H(+) = 5-amino-6-(5-phospho-D-ribosylamino)uracil + NH4(+)</text>
        <dbReference type="Rhea" id="RHEA:21868"/>
        <dbReference type="ChEBI" id="CHEBI:15377"/>
        <dbReference type="ChEBI" id="CHEBI:15378"/>
        <dbReference type="ChEBI" id="CHEBI:28938"/>
        <dbReference type="ChEBI" id="CHEBI:58453"/>
        <dbReference type="ChEBI" id="CHEBI:58614"/>
        <dbReference type="EC" id="3.5.4.26"/>
    </reaction>
</comment>
<feature type="binding site" evidence="14">
    <location>
        <position position="301"/>
    </location>
    <ligand>
        <name>substrate</name>
    </ligand>
</feature>
<feature type="binding site" evidence="15">
    <location>
        <position position="90"/>
    </location>
    <ligand>
        <name>Zn(2+)</name>
        <dbReference type="ChEBI" id="CHEBI:29105"/>
        <note>catalytic</note>
    </ligand>
</feature>
<dbReference type="NCBIfam" id="TIGR00326">
    <property type="entry name" value="eubact_ribD"/>
    <property type="match status" value="1"/>
</dbReference>
<dbReference type="EMBL" id="CP078073">
    <property type="protein sequence ID" value="QXL89907.1"/>
    <property type="molecule type" value="Genomic_DNA"/>
</dbReference>
<keyword evidence="7 12" id="KW-0479">Metal-binding</keyword>
<evidence type="ECO:0000256" key="10">
    <source>
        <dbReference type="ARBA" id="ARBA00023002"/>
    </source>
</evidence>
<dbReference type="InterPro" id="IPR011549">
    <property type="entry name" value="RibD_C"/>
</dbReference>
<feature type="binding site" evidence="14">
    <location>
        <position position="174"/>
    </location>
    <ligand>
        <name>substrate</name>
    </ligand>
</feature>
<keyword evidence="18" id="KW-1185">Reference proteome</keyword>
<dbReference type="CDD" id="cd01284">
    <property type="entry name" value="Riboflavin_deaminase-reductase"/>
    <property type="match status" value="1"/>
</dbReference>
<evidence type="ECO:0000256" key="4">
    <source>
        <dbReference type="ARBA" id="ARBA00005259"/>
    </source>
</evidence>
<evidence type="ECO:0000256" key="5">
    <source>
        <dbReference type="ARBA" id="ARBA00007417"/>
    </source>
</evidence>
<feature type="binding site" evidence="14">
    <location>
        <position position="210"/>
    </location>
    <ligand>
        <name>substrate</name>
    </ligand>
</feature>
<organism evidence="17">
    <name type="scientific">Gymnodinialimonas phycosphaerae</name>
    <dbReference type="NCBI Taxonomy" id="2841589"/>
    <lineage>
        <taxon>Bacteria</taxon>
        <taxon>Pseudomonadati</taxon>
        <taxon>Pseudomonadota</taxon>
        <taxon>Alphaproteobacteria</taxon>
        <taxon>Rhodobacterales</taxon>
        <taxon>Paracoccaceae</taxon>
        <taxon>Gymnodinialimonas</taxon>
    </lineage>
</organism>
<dbReference type="InterPro" id="IPR002734">
    <property type="entry name" value="RibDG_C"/>
</dbReference>
<feature type="binding site" evidence="14">
    <location>
        <position position="160"/>
    </location>
    <ligand>
        <name>NADP(+)</name>
        <dbReference type="ChEBI" id="CHEBI:58349"/>
    </ligand>
</feature>
<comment type="similarity">
    <text evidence="4 12">In the N-terminal section; belongs to the cytidine and deoxycytidylate deaminase family.</text>
</comment>
<feature type="binding site" evidence="14">
    <location>
        <begin position="303"/>
        <end position="309"/>
    </location>
    <ligand>
        <name>NADP(+)</name>
        <dbReference type="ChEBI" id="CHEBI:58349"/>
    </ligand>
</feature>
<feature type="binding site" evidence="14">
    <location>
        <position position="213"/>
    </location>
    <ligand>
        <name>substrate</name>
    </ligand>
</feature>
<evidence type="ECO:0000256" key="11">
    <source>
        <dbReference type="ARBA" id="ARBA00023268"/>
    </source>
</evidence>
<evidence type="ECO:0000256" key="8">
    <source>
        <dbReference type="ARBA" id="ARBA00022833"/>
    </source>
</evidence>
<evidence type="ECO:0000256" key="12">
    <source>
        <dbReference type="PIRNR" id="PIRNR006769"/>
    </source>
</evidence>
<dbReference type="PIRSF" id="PIRSF006769">
    <property type="entry name" value="RibD"/>
    <property type="match status" value="1"/>
</dbReference>
<evidence type="ECO:0000313" key="17">
    <source>
        <dbReference type="EMBL" id="QXL89907.1"/>
    </source>
</evidence>
<dbReference type="Pfam" id="PF00383">
    <property type="entry name" value="dCMP_cyt_deam_1"/>
    <property type="match status" value="1"/>
</dbReference>
<comment type="cofactor">
    <cofactor evidence="12 15">
        <name>Zn(2+)</name>
        <dbReference type="ChEBI" id="CHEBI:29105"/>
    </cofactor>
    <text evidence="12 15">Binds 1 zinc ion.</text>
</comment>
<evidence type="ECO:0000256" key="2">
    <source>
        <dbReference type="ARBA" id="ARBA00004882"/>
    </source>
</evidence>
<protein>
    <recommendedName>
        <fullName evidence="12">Riboflavin biosynthesis protein RibD</fullName>
    </recommendedName>
    <domain>
        <recommendedName>
            <fullName evidence="12">Diaminohydroxyphosphoribosylaminopyrimidine deaminase</fullName>
            <shortName evidence="12">DRAP deaminase</shortName>
            <ecNumber evidence="12">3.5.4.26</ecNumber>
        </recommendedName>
        <alternativeName>
            <fullName evidence="12">Riboflavin-specific deaminase</fullName>
        </alternativeName>
    </domain>
    <domain>
        <recommendedName>
            <fullName evidence="12">5-amino-6-(5-phosphoribosylamino)uracil reductase</fullName>
            <ecNumber evidence="12">1.1.1.193</ecNumber>
        </recommendedName>
        <alternativeName>
            <fullName evidence="12">HTP reductase</fullName>
        </alternativeName>
    </domain>
</protein>
<dbReference type="EC" id="1.1.1.193" evidence="12"/>
<comment type="function">
    <text evidence="1 12">Converts 2,5-diamino-6-(ribosylamino)-4(3h)-pyrimidinone 5'-phosphate into 5-amino-6-(ribosylamino)-2,4(1h,3h)-pyrimidinedione 5'-phosphate.</text>
</comment>
<keyword evidence="6 12" id="KW-0686">Riboflavin biosynthesis</keyword>
<keyword evidence="10 12" id="KW-0560">Oxidoreductase</keyword>
<proteinExistence type="inferred from homology"/>
<comment type="pathway">
    <text evidence="3 12">Cofactor biosynthesis; riboflavin biosynthesis; 5-amino-6-(D-ribitylamino)uracil from GTP: step 3/4.</text>
</comment>
<dbReference type="GO" id="GO:0008835">
    <property type="term" value="F:diaminohydroxyphosphoribosylaminopyrimidine deaminase activity"/>
    <property type="evidence" value="ECO:0007669"/>
    <property type="project" value="UniProtKB-EC"/>
</dbReference>
<feature type="binding site" evidence="14">
    <location>
        <position position="202"/>
    </location>
    <ligand>
        <name>NADP(+)</name>
        <dbReference type="ChEBI" id="CHEBI:58349"/>
    </ligand>
</feature>
<dbReference type="NCBIfam" id="TIGR00227">
    <property type="entry name" value="ribD_Cterm"/>
    <property type="match status" value="1"/>
</dbReference>
<keyword evidence="11" id="KW-0511">Multifunctional enzyme</keyword>
<dbReference type="GO" id="GO:0050661">
    <property type="term" value="F:NADP binding"/>
    <property type="evidence" value="ECO:0007669"/>
    <property type="project" value="InterPro"/>
</dbReference>
<dbReference type="EMBL" id="JAIMBW010000001">
    <property type="protein sequence ID" value="MBY4893214.1"/>
    <property type="molecule type" value="Genomic_DNA"/>
</dbReference>
<gene>
    <name evidence="17" type="primary">ribD</name>
    <name evidence="17" type="ORF">KUL25_10600</name>
</gene>
<evidence type="ECO:0000256" key="6">
    <source>
        <dbReference type="ARBA" id="ARBA00022619"/>
    </source>
</evidence>
<dbReference type="GO" id="GO:0008270">
    <property type="term" value="F:zinc ion binding"/>
    <property type="evidence" value="ECO:0007669"/>
    <property type="project" value="InterPro"/>
</dbReference>
<accession>A0A975TYH3</accession>
<dbReference type="GO" id="GO:0008703">
    <property type="term" value="F:5-amino-6-(5-phosphoribosylamino)uracil reductase activity"/>
    <property type="evidence" value="ECO:0007669"/>
    <property type="project" value="UniProtKB-EC"/>
</dbReference>
<feature type="domain" description="CMP/dCMP-type deaminase" evidence="16">
    <location>
        <begin position="7"/>
        <end position="129"/>
    </location>
</feature>
<dbReference type="InterPro" id="IPR002125">
    <property type="entry name" value="CMP_dCMP_dom"/>
</dbReference>
<dbReference type="Proteomes" id="UP000693972">
    <property type="component" value="Unassembled WGS sequence"/>
</dbReference>
<dbReference type="SUPFAM" id="SSF53927">
    <property type="entry name" value="Cytidine deaminase-like"/>
    <property type="match status" value="1"/>
</dbReference>
<evidence type="ECO:0000256" key="13">
    <source>
        <dbReference type="PIRSR" id="PIRSR006769-1"/>
    </source>
</evidence>
<feature type="binding site" evidence="15">
    <location>
        <position position="81"/>
    </location>
    <ligand>
        <name>Zn(2+)</name>
        <dbReference type="ChEBI" id="CHEBI:29105"/>
        <note>catalytic</note>
    </ligand>
</feature>
<keyword evidence="8 12" id="KW-0862">Zinc</keyword>
<feature type="binding site" evidence="14">
    <location>
        <position position="176"/>
    </location>
    <ligand>
        <name>NADP(+)</name>
        <dbReference type="ChEBI" id="CHEBI:58349"/>
    </ligand>
</feature>
<dbReference type="EC" id="3.5.4.26" evidence="12"/>
<feature type="binding site" evidence="14">
    <location>
        <position position="190"/>
    </location>
    <ligand>
        <name>substrate</name>
    </ligand>
</feature>
<evidence type="ECO:0000256" key="7">
    <source>
        <dbReference type="ARBA" id="ARBA00022723"/>
    </source>
</evidence>
<reference evidence="17 18" key="1">
    <citation type="submission" date="2021-07" db="EMBL/GenBank/DDBJ databases">
        <title>Karlodiniumbacter phycospheric gen. nov., sp. nov., a phycosphere bacterium isolated from karlodinium veneficum.</title>
        <authorList>
            <person name="Peng Y."/>
            <person name="Jiang L."/>
            <person name="Lee J."/>
        </authorList>
    </citation>
    <scope>NUCLEOTIDE SEQUENCE</scope>
    <source>
        <strain evidence="17 18">N5</strain>
    </source>
</reference>
<evidence type="ECO:0000256" key="15">
    <source>
        <dbReference type="PIRSR" id="PIRSR006769-3"/>
    </source>
</evidence>
<sequence>MPDLPAPHDARWMALALSLGARGLGRVWPNPAVGCVLVRGARVVGRGWTAPGGRPHAEVVALRQAGALAHGACAYVSLEPCNHTGQTGPCAQALIDAGVARVVVACTDPDPRVAGGGIDRMRAAGIEVVTGVRAAEAERAHAGFFSRVRSGRPMVTLKMATSLDGRIATASGESQWITGPEARRRVHSMRARHDAVMIGAGTARADDPALTVRGFGEVPQPVRVVVSRRLGVPVASGLGRTAQQVPVWLIHGPDAPETARVAWRDAGARLIEGTLEDGGQLDVAAALQALGAAGLTRVFCEGGGALAASLLAADLVDDLAVFSGGLVIGAEGTPSVGAMGVAGLTEAPRFALERVEGIGPDALGLWTRRRD</sequence>
<dbReference type="RefSeq" id="WP_257892920.1">
    <property type="nucleotide sequence ID" value="NZ_JAIMBW010000001.1"/>
</dbReference>